<protein>
    <submittedName>
        <fullName evidence="5">Endonuclease</fullName>
    </submittedName>
</protein>
<feature type="compositionally biased region" description="Basic and acidic residues" evidence="3">
    <location>
        <begin position="128"/>
        <end position="155"/>
    </location>
</feature>
<reference evidence="5" key="1">
    <citation type="submission" date="2023-08" db="EMBL/GenBank/DDBJ databases">
        <title>Complete genome sequence of Mycoplasma seminis 2200.</title>
        <authorList>
            <person name="Spergser J."/>
        </authorList>
    </citation>
    <scope>NUCLEOTIDE SEQUENCE [LARGE SCALE GENOMIC DNA]</scope>
    <source>
        <strain evidence="5">2200</strain>
    </source>
</reference>
<dbReference type="InterPro" id="IPR007346">
    <property type="entry name" value="Endonuclease-I"/>
</dbReference>
<organism evidence="5 6">
    <name type="scientific">Mycoplasma seminis</name>
    <dbReference type="NCBI Taxonomy" id="512749"/>
    <lineage>
        <taxon>Bacteria</taxon>
        <taxon>Bacillati</taxon>
        <taxon>Mycoplasmatota</taxon>
        <taxon>Mollicutes</taxon>
        <taxon>Mycoplasmataceae</taxon>
        <taxon>Mycoplasma</taxon>
    </lineage>
</organism>
<feature type="compositionally biased region" description="Basic and acidic residues" evidence="3">
    <location>
        <begin position="163"/>
        <end position="173"/>
    </location>
</feature>
<keyword evidence="1" id="KW-0540">Nuclease</keyword>
<dbReference type="Pfam" id="PF04231">
    <property type="entry name" value="Endonuclease_1"/>
    <property type="match status" value="1"/>
</dbReference>
<evidence type="ECO:0000256" key="1">
    <source>
        <dbReference type="ARBA" id="ARBA00022722"/>
    </source>
</evidence>
<dbReference type="RefSeq" id="WP_305937595.1">
    <property type="nucleotide sequence ID" value="NZ_CP132191.1"/>
</dbReference>
<dbReference type="GO" id="GO:0004519">
    <property type="term" value="F:endonuclease activity"/>
    <property type="evidence" value="ECO:0007669"/>
    <property type="project" value="UniProtKB-KW"/>
</dbReference>
<keyword evidence="6" id="KW-1185">Reference proteome</keyword>
<dbReference type="EMBL" id="CP132191">
    <property type="protein sequence ID" value="WLP85156.1"/>
    <property type="molecule type" value="Genomic_DNA"/>
</dbReference>
<dbReference type="PANTHER" id="PTHR33607:SF2">
    <property type="entry name" value="ENDONUCLEASE-1"/>
    <property type="match status" value="1"/>
</dbReference>
<accession>A0ABY9HA87</accession>
<feature type="region of interest" description="Disordered" evidence="3">
    <location>
        <begin position="118"/>
        <end position="173"/>
    </location>
</feature>
<keyword evidence="2" id="KW-0378">Hydrolase</keyword>
<dbReference type="PROSITE" id="PS51257">
    <property type="entry name" value="PROKAR_LIPOPROTEIN"/>
    <property type="match status" value="1"/>
</dbReference>
<sequence>MKKFKTLLLSLAGASALALPIAAVSCSQETEASVKEKMEKTTVKATLAQGVDKANTLASTIQASQITLDGFDKKIFKVTMGTLAGNDTTGILTIPYEIQSIKFANVKASKSVQIDGFKTTPAATEQPGDGKENKQPAPDKKISTDSGTEKVKSGETKVINPNDDDKTPQDDELKDTALKTGNAIFEVIPNAINDEVINYLKDSKNKNIIYFNRESKNIGTKRKGGIEFLKLIEKAKGSNIRPVNTKETTFTTKKGDVYPNSNLEFEFKQDSSELIIKYKLAIETTKDKYKYLDKVYTTKLKLEVSKEAPKTTPADGGKIELPKVNTTLAYKYQYVYDDKNNYYKDAEGKSGEELVKALLNIQKSHLGGIKPGQDGYGKNGLVKIYNSNAFKDFYYEKDGTLLDVYSENPSAKDPYTYKVYQYKDNANDEGEGTNREHIVPQSWFGGKKAWEIERNDGNHVFPTDIVVNRIRDNNPHDNVVSNIEWTSKNGSKLGTNNIGTTAFEPIDAFKGDIARAYLYFTVTYNDVDLQRGTGSIFKPAFPYIQSHYLNTYINWDAKDPVDPFDVTRNNETAKIQEIRNPFIDYPNLYENIFGDNPKPFHNLGTLIEAKPLS</sequence>
<proteinExistence type="predicted"/>
<feature type="chain" id="PRO_5047038280" evidence="4">
    <location>
        <begin position="19"/>
        <end position="613"/>
    </location>
</feature>
<name>A0ABY9HA87_9MOLU</name>
<dbReference type="InterPro" id="IPR044925">
    <property type="entry name" value="His-Me_finger_sf"/>
</dbReference>
<evidence type="ECO:0000256" key="4">
    <source>
        <dbReference type="SAM" id="SignalP"/>
    </source>
</evidence>
<evidence type="ECO:0000256" key="2">
    <source>
        <dbReference type="ARBA" id="ARBA00022801"/>
    </source>
</evidence>
<dbReference type="Proteomes" id="UP001237011">
    <property type="component" value="Chromosome"/>
</dbReference>
<keyword evidence="5" id="KW-0255">Endonuclease</keyword>
<feature type="signal peptide" evidence="4">
    <location>
        <begin position="1"/>
        <end position="18"/>
    </location>
</feature>
<evidence type="ECO:0000313" key="5">
    <source>
        <dbReference type="EMBL" id="WLP85156.1"/>
    </source>
</evidence>
<keyword evidence="4" id="KW-0732">Signal</keyword>
<dbReference type="SUPFAM" id="SSF54060">
    <property type="entry name" value="His-Me finger endonucleases"/>
    <property type="match status" value="1"/>
</dbReference>
<evidence type="ECO:0000256" key="3">
    <source>
        <dbReference type="SAM" id="MobiDB-lite"/>
    </source>
</evidence>
<evidence type="ECO:0000313" key="6">
    <source>
        <dbReference type="Proteomes" id="UP001237011"/>
    </source>
</evidence>
<gene>
    <name evidence="5" type="ORF">Q8852_02410</name>
</gene>
<dbReference type="PANTHER" id="PTHR33607">
    <property type="entry name" value="ENDONUCLEASE-1"/>
    <property type="match status" value="1"/>
</dbReference>